<sequence>MNFGRICRIDKYWQAPKFFTADSRMQIQVTYNEIVTLSQPKCIEPSEMKIFPHEDPQSRYHKMVTLTILLSVQVPTLSKSHVTLQKSDTRSTGFRGKLCSKNLCQHFSSSLHVYTYLEAMSKSARLYPTFPQIATLYGARYFGCDWLGRTTESSKFPPSELRTRRIPQKLHQTIFATCKEARFRQVTIEVRNKCTIHETVANGTPGEMAAFERYVQTERKTTRRAACDAEVALVALFYGTRGTSPPGLAFIYSVANERWPGKGPQRIARISNFASTAIEIGQVELNQTRKLSKWISSHGELKTTMPEYRPLSVEVGHEHVPTPV</sequence>
<keyword evidence="2" id="KW-1185">Reference proteome</keyword>
<name>A0A0N0U7B1_9HYME</name>
<gene>
    <name evidence="1" type="ORF">WN51_08379</name>
</gene>
<protein>
    <submittedName>
        <fullName evidence="1">Uncharacterized protein</fullName>
    </submittedName>
</protein>
<organism evidence="1 2">
    <name type="scientific">Melipona quadrifasciata</name>
    <dbReference type="NCBI Taxonomy" id="166423"/>
    <lineage>
        <taxon>Eukaryota</taxon>
        <taxon>Metazoa</taxon>
        <taxon>Ecdysozoa</taxon>
        <taxon>Arthropoda</taxon>
        <taxon>Hexapoda</taxon>
        <taxon>Insecta</taxon>
        <taxon>Pterygota</taxon>
        <taxon>Neoptera</taxon>
        <taxon>Endopterygota</taxon>
        <taxon>Hymenoptera</taxon>
        <taxon>Apocrita</taxon>
        <taxon>Aculeata</taxon>
        <taxon>Apoidea</taxon>
        <taxon>Anthophila</taxon>
        <taxon>Apidae</taxon>
        <taxon>Melipona</taxon>
    </lineage>
</organism>
<evidence type="ECO:0000313" key="2">
    <source>
        <dbReference type="Proteomes" id="UP000053105"/>
    </source>
</evidence>
<proteinExistence type="predicted"/>
<accession>A0A0N0U7B1</accession>
<dbReference type="EMBL" id="KQ435706">
    <property type="protein sequence ID" value="KOX80202.1"/>
    <property type="molecule type" value="Genomic_DNA"/>
</dbReference>
<dbReference type="AlphaFoldDB" id="A0A0N0U7B1"/>
<evidence type="ECO:0000313" key="1">
    <source>
        <dbReference type="EMBL" id="KOX80202.1"/>
    </source>
</evidence>
<dbReference type="Proteomes" id="UP000053105">
    <property type="component" value="Unassembled WGS sequence"/>
</dbReference>
<reference evidence="1 2" key="1">
    <citation type="submission" date="2015-07" db="EMBL/GenBank/DDBJ databases">
        <title>The genome of Melipona quadrifasciata.</title>
        <authorList>
            <person name="Pan H."/>
            <person name="Kapheim K."/>
        </authorList>
    </citation>
    <scope>NUCLEOTIDE SEQUENCE [LARGE SCALE GENOMIC DNA]</scope>
    <source>
        <strain evidence="1">0111107301</strain>
        <tissue evidence="1">Whole body</tissue>
    </source>
</reference>